<evidence type="ECO:0000256" key="5">
    <source>
        <dbReference type="ARBA" id="ARBA00024226"/>
    </source>
</evidence>
<evidence type="ECO:0000256" key="7">
    <source>
        <dbReference type="RuleBase" id="RU003345"/>
    </source>
</evidence>
<dbReference type="InterPro" id="IPR016163">
    <property type="entry name" value="Ald_DH_C"/>
</dbReference>
<keyword evidence="3 7" id="KW-0560">Oxidoreductase</keyword>
<dbReference type="FunFam" id="3.40.309.10:FF:000001">
    <property type="entry name" value="Mitochondrial aldehyde dehydrogenase 2"/>
    <property type="match status" value="1"/>
</dbReference>
<dbReference type="EMBL" id="JBBHLL010000457">
    <property type="protein sequence ID" value="KAK7802553.1"/>
    <property type="molecule type" value="Genomic_DNA"/>
</dbReference>
<reference evidence="9 10" key="1">
    <citation type="journal article" date="2023" name="bioRxiv">
        <title>Conserved and derived expression patterns and positive selection on dental genes reveal complex evolutionary context of ever-growing rodent molars.</title>
        <authorList>
            <person name="Calamari Z.T."/>
            <person name="Song A."/>
            <person name="Cohen E."/>
            <person name="Akter M."/>
            <person name="Roy R.D."/>
            <person name="Hallikas O."/>
            <person name="Christensen M.M."/>
            <person name="Li P."/>
            <person name="Marangoni P."/>
            <person name="Jernvall J."/>
            <person name="Klein O.D."/>
        </authorList>
    </citation>
    <scope>NUCLEOTIDE SEQUENCE [LARGE SCALE GENOMIC DNA]</scope>
    <source>
        <strain evidence="9">V071</strain>
    </source>
</reference>
<dbReference type="PANTHER" id="PTHR11699">
    <property type="entry name" value="ALDEHYDE DEHYDROGENASE-RELATED"/>
    <property type="match status" value="1"/>
</dbReference>
<gene>
    <name evidence="9" type="ORF">U0070_003650</name>
</gene>
<dbReference type="Pfam" id="PF00171">
    <property type="entry name" value="Aldedh"/>
    <property type="match status" value="2"/>
</dbReference>
<dbReference type="Gene3D" id="3.40.605.10">
    <property type="entry name" value="Aldehyde Dehydrogenase, Chain A, domain 1"/>
    <property type="match status" value="2"/>
</dbReference>
<dbReference type="SUPFAM" id="SSF53720">
    <property type="entry name" value="ALDH-like"/>
    <property type="match status" value="1"/>
</dbReference>
<dbReference type="AlphaFoldDB" id="A0AAW0HLV1"/>
<dbReference type="Proteomes" id="UP001488838">
    <property type="component" value="Unassembled WGS sequence"/>
</dbReference>
<dbReference type="InterPro" id="IPR016162">
    <property type="entry name" value="Ald_DH_N"/>
</dbReference>
<evidence type="ECO:0000256" key="3">
    <source>
        <dbReference type="ARBA" id="ARBA00023002"/>
    </source>
</evidence>
<evidence type="ECO:0000256" key="6">
    <source>
        <dbReference type="PROSITE-ProRule" id="PRU10007"/>
    </source>
</evidence>
<sequence>MSSPAKPEIPAPLANLKIQYTKIFINNEWHDSVSGKKFPVFNPATEEIICHVEEGDKADVDKAVKAARQAFQIGSPWRTMDASERGRLLNKLTDLMERDRLLLATMESMNAGKVFPHAYMMDLEVSIKILKYCAGWADKIHGQTIPSGKYIWETPCMMAEVEAIYGDIFTYTRREPIGVCGQIIPWNGPLLVFTGKLGPALACGNTVIVKPAEQTPLTALHMASLVKEAGFPPGVVNVVPGYGPTAGAAISSHMDIDKVSFTGSTEVGKLIKEAAGKSNLKRVTLELGGKSPCIVFADADCEYKSLASIDKEQHDKILDLIESGKKEGAKLECGGGRWGNKGFFVQPTVFSNVTDEMRIAKEEIFGPVQQIMKFKSIDDVIKRANNTSYGLAAGVFTKDLDKALTVSSALQAGIVWVNCYLAMAVQSPFGGFKMSGNGREL</sequence>
<dbReference type="EC" id="1.2.1.3" evidence="5"/>
<dbReference type="InterPro" id="IPR015590">
    <property type="entry name" value="Aldehyde_DH_dom"/>
</dbReference>
<feature type="domain" description="Aldehyde dehydrogenase" evidence="8">
    <location>
        <begin position="308"/>
        <end position="440"/>
    </location>
</feature>
<keyword evidence="4" id="KW-0520">NAD</keyword>
<proteinExistence type="inferred from homology"/>
<protein>
    <recommendedName>
        <fullName evidence="5">aldehyde dehydrogenase (NAD(+))</fullName>
        <ecNumber evidence="5">1.2.1.3</ecNumber>
    </recommendedName>
</protein>
<name>A0AAW0HLV1_MYOGA</name>
<evidence type="ECO:0000256" key="2">
    <source>
        <dbReference type="ARBA" id="ARBA00022990"/>
    </source>
</evidence>
<evidence type="ECO:0000313" key="10">
    <source>
        <dbReference type="Proteomes" id="UP001488838"/>
    </source>
</evidence>
<comment type="similarity">
    <text evidence="1 7">Belongs to the aldehyde dehydrogenase family.</text>
</comment>
<evidence type="ECO:0000256" key="4">
    <source>
        <dbReference type="ARBA" id="ARBA00023027"/>
    </source>
</evidence>
<dbReference type="InterPro" id="IPR016161">
    <property type="entry name" value="Ald_DH/histidinol_DH"/>
</dbReference>
<accession>A0AAW0HLV1</accession>
<dbReference type="GO" id="GO:0004029">
    <property type="term" value="F:aldehyde dehydrogenase (NAD+) activity"/>
    <property type="evidence" value="ECO:0007669"/>
    <property type="project" value="UniProtKB-EC"/>
</dbReference>
<dbReference type="InterPro" id="IPR029510">
    <property type="entry name" value="Ald_DH_CS_GLU"/>
</dbReference>
<organism evidence="9 10">
    <name type="scientific">Myodes glareolus</name>
    <name type="common">Bank vole</name>
    <name type="synonym">Clethrionomys glareolus</name>
    <dbReference type="NCBI Taxonomy" id="447135"/>
    <lineage>
        <taxon>Eukaryota</taxon>
        <taxon>Metazoa</taxon>
        <taxon>Chordata</taxon>
        <taxon>Craniata</taxon>
        <taxon>Vertebrata</taxon>
        <taxon>Euteleostomi</taxon>
        <taxon>Mammalia</taxon>
        <taxon>Eutheria</taxon>
        <taxon>Euarchontoglires</taxon>
        <taxon>Glires</taxon>
        <taxon>Rodentia</taxon>
        <taxon>Myomorpha</taxon>
        <taxon>Muroidea</taxon>
        <taxon>Cricetidae</taxon>
        <taxon>Arvicolinae</taxon>
        <taxon>Myodes</taxon>
    </lineage>
</organism>
<keyword evidence="2" id="KW-0007">Acetylation</keyword>
<evidence type="ECO:0000259" key="8">
    <source>
        <dbReference type="Pfam" id="PF00171"/>
    </source>
</evidence>
<dbReference type="PROSITE" id="PS00687">
    <property type="entry name" value="ALDEHYDE_DEHYDR_GLU"/>
    <property type="match status" value="1"/>
</dbReference>
<keyword evidence="10" id="KW-1185">Reference proteome</keyword>
<feature type="active site" evidence="6">
    <location>
        <position position="286"/>
    </location>
</feature>
<dbReference type="Gene3D" id="3.40.309.10">
    <property type="entry name" value="Aldehyde Dehydrogenase, Chain A, domain 2"/>
    <property type="match status" value="1"/>
</dbReference>
<evidence type="ECO:0000256" key="1">
    <source>
        <dbReference type="ARBA" id="ARBA00009986"/>
    </source>
</evidence>
<feature type="domain" description="Aldehyde dehydrogenase" evidence="8">
    <location>
        <begin position="29"/>
        <end position="302"/>
    </location>
</feature>
<comment type="caution">
    <text evidence="9">The sequence shown here is derived from an EMBL/GenBank/DDBJ whole genome shotgun (WGS) entry which is preliminary data.</text>
</comment>
<dbReference type="FunFam" id="3.40.605.10:FF:000029">
    <property type="entry name" value="Aldehyde dehydrogenase, mitochondrial"/>
    <property type="match status" value="1"/>
</dbReference>
<evidence type="ECO:0000313" key="9">
    <source>
        <dbReference type="EMBL" id="KAK7802553.1"/>
    </source>
</evidence>